<dbReference type="InterPro" id="IPR038056">
    <property type="entry name" value="YjbR-like_sf"/>
</dbReference>
<organism evidence="1 2">
    <name type="scientific">Nocardioides vastitatis</name>
    <dbReference type="NCBI Taxonomy" id="2568655"/>
    <lineage>
        <taxon>Bacteria</taxon>
        <taxon>Bacillati</taxon>
        <taxon>Actinomycetota</taxon>
        <taxon>Actinomycetes</taxon>
        <taxon>Propionibacteriales</taxon>
        <taxon>Nocardioidaceae</taxon>
        <taxon>Nocardioides</taxon>
    </lineage>
</organism>
<proteinExistence type="predicted"/>
<dbReference type="RefSeq" id="WP_136436852.1">
    <property type="nucleotide sequence ID" value="NZ_JBHSNS010000008.1"/>
</dbReference>
<dbReference type="Proteomes" id="UP001596072">
    <property type="component" value="Unassembled WGS sequence"/>
</dbReference>
<dbReference type="SUPFAM" id="SSF54427">
    <property type="entry name" value="NTF2-like"/>
    <property type="match status" value="1"/>
</dbReference>
<dbReference type="GO" id="GO:0003677">
    <property type="term" value="F:DNA binding"/>
    <property type="evidence" value="ECO:0007669"/>
    <property type="project" value="UniProtKB-KW"/>
</dbReference>
<dbReference type="SUPFAM" id="SSF142906">
    <property type="entry name" value="YjbR-like"/>
    <property type="match status" value="1"/>
</dbReference>
<keyword evidence="2" id="KW-1185">Reference proteome</keyword>
<name>A0ABW0ZL98_9ACTN</name>
<accession>A0ABW0ZL98</accession>
<evidence type="ECO:0000313" key="2">
    <source>
        <dbReference type="Proteomes" id="UP001596072"/>
    </source>
</evidence>
<dbReference type="Pfam" id="PF04237">
    <property type="entry name" value="YjbR"/>
    <property type="match status" value="1"/>
</dbReference>
<dbReference type="EMBL" id="JBHSNS010000008">
    <property type="protein sequence ID" value="MFC5730336.1"/>
    <property type="molecule type" value="Genomic_DNA"/>
</dbReference>
<dbReference type="InterPro" id="IPR058532">
    <property type="entry name" value="YjbR/MT2646/Rv2570-like"/>
</dbReference>
<protein>
    <submittedName>
        <fullName evidence="1">MmcQ/YjbR family DNA-binding protein</fullName>
    </submittedName>
</protein>
<keyword evidence="1" id="KW-0238">DNA-binding</keyword>
<evidence type="ECO:0000313" key="1">
    <source>
        <dbReference type="EMBL" id="MFC5730336.1"/>
    </source>
</evidence>
<dbReference type="InterPro" id="IPR032710">
    <property type="entry name" value="NTF2-like_dom_sf"/>
</dbReference>
<reference evidence="2" key="1">
    <citation type="journal article" date="2019" name="Int. J. Syst. Evol. Microbiol.">
        <title>The Global Catalogue of Microorganisms (GCM) 10K type strain sequencing project: providing services to taxonomists for standard genome sequencing and annotation.</title>
        <authorList>
            <consortium name="The Broad Institute Genomics Platform"/>
            <consortium name="The Broad Institute Genome Sequencing Center for Infectious Disease"/>
            <person name="Wu L."/>
            <person name="Ma J."/>
        </authorList>
    </citation>
    <scope>NUCLEOTIDE SEQUENCE [LARGE SCALE GENOMIC DNA]</scope>
    <source>
        <strain evidence="2">YIM 94188</strain>
    </source>
</reference>
<sequence>MTDADAVRRVALALPRAFEQHVGGHGKLKVGRIVFAAFAKDEQDFGFAFPREERDALVASAPDVFFQPPARDLRYQWVCAHLAALEQQEMRELVTDAWRMCVPAMLHDLPELPSPATEAWALLDAGAVAEAAALLHPCVQWQDRGTTLRGRTDVVAHLHEHPRPRPPHRVEIRDGLIVRWVRD</sequence>
<gene>
    <name evidence="1" type="ORF">ACFPQB_15540</name>
</gene>
<comment type="caution">
    <text evidence="1">The sequence shown here is derived from an EMBL/GenBank/DDBJ whole genome shotgun (WGS) entry which is preliminary data.</text>
</comment>